<sequence>MEWISGSAGPLKCSSKPLGYNFKFRFTNVGRNITTQRKNKRIDYYGFRSDAILEENTKNGRTSFECDRADSRQERAEANTPPSTTCINKTIRTARESEMGTQAVLGKDRTKRTEHDEADKFYCPPPSIGSYCTDNLCMYSLPVDSLYCGGQITKIVEGICPYVPQNYQSAVCKLWCLCLMGAVCGFYQLICSSLGYCPSDTTPGTTSSASLKSSNVEQCSICKKVHHAVNSSKIYPTRLDHLHKMALSHCAGSERCNSFVDNHIAQFATGLWSEQDPCAPSC</sequence>
<evidence type="ECO:0000313" key="1">
    <source>
        <dbReference type="EMBL" id="PRP76436.1"/>
    </source>
</evidence>
<evidence type="ECO:0000313" key="2">
    <source>
        <dbReference type="Proteomes" id="UP000241769"/>
    </source>
</evidence>
<comment type="caution">
    <text evidence="1">The sequence shown here is derived from an EMBL/GenBank/DDBJ whole genome shotgun (WGS) entry which is preliminary data.</text>
</comment>
<keyword evidence="2" id="KW-1185">Reference proteome</keyword>
<accession>A0A2P6MXQ7</accession>
<dbReference type="InParanoid" id="A0A2P6MXQ7"/>
<proteinExistence type="predicted"/>
<reference evidence="1 2" key="1">
    <citation type="journal article" date="2018" name="Genome Biol. Evol.">
        <title>Multiple Roots of Fruiting Body Formation in Amoebozoa.</title>
        <authorList>
            <person name="Hillmann F."/>
            <person name="Forbes G."/>
            <person name="Novohradska S."/>
            <person name="Ferling I."/>
            <person name="Riege K."/>
            <person name="Groth M."/>
            <person name="Westermann M."/>
            <person name="Marz M."/>
            <person name="Spaller T."/>
            <person name="Winckler T."/>
            <person name="Schaap P."/>
            <person name="Glockner G."/>
        </authorList>
    </citation>
    <scope>NUCLEOTIDE SEQUENCE [LARGE SCALE GENOMIC DNA]</scope>
    <source>
        <strain evidence="1 2">Jena</strain>
    </source>
</reference>
<gene>
    <name evidence="1" type="ORF">PROFUN_12048</name>
</gene>
<dbReference type="AlphaFoldDB" id="A0A2P6MXQ7"/>
<name>A0A2P6MXQ7_9EUKA</name>
<protein>
    <submittedName>
        <fullName evidence="1">Uncharacterized protein</fullName>
    </submittedName>
</protein>
<dbReference type="EMBL" id="MDYQ01000326">
    <property type="protein sequence ID" value="PRP76436.1"/>
    <property type="molecule type" value="Genomic_DNA"/>
</dbReference>
<organism evidence="1 2">
    <name type="scientific">Planoprotostelium fungivorum</name>
    <dbReference type="NCBI Taxonomy" id="1890364"/>
    <lineage>
        <taxon>Eukaryota</taxon>
        <taxon>Amoebozoa</taxon>
        <taxon>Evosea</taxon>
        <taxon>Variosea</taxon>
        <taxon>Cavosteliida</taxon>
        <taxon>Cavosteliaceae</taxon>
        <taxon>Planoprotostelium</taxon>
    </lineage>
</organism>
<dbReference type="Proteomes" id="UP000241769">
    <property type="component" value="Unassembled WGS sequence"/>
</dbReference>